<keyword evidence="2" id="KW-1185">Reference proteome</keyword>
<dbReference type="Proteomes" id="UP000037460">
    <property type="component" value="Unassembled WGS sequence"/>
</dbReference>
<gene>
    <name evidence="1" type="ORF">Ctob_002809</name>
</gene>
<accession>A0A0M0JIS3</accession>
<sequence length="202" mass="22587">MAMCKYPYQNCPQRDEITRCRVVGCAMAHLSSLMDFINGSASNADYLLNLEDDVVITRELVEQLPSILANLPADWHLLRFNTWNQADDKDRIAPGSPLYLARMPPLGSLDRFQNYMGSSVEVYQRRTAAAALEALIRNGVGDIDFGMARVEPSAEQTFKSYVYWQSPTTLTPPLAFTNEADAKPAPVRLNTFWKRAGNPGPL</sequence>
<protein>
    <submittedName>
        <fullName evidence="1">Uncharacterized protein</fullName>
    </submittedName>
</protein>
<dbReference type="AlphaFoldDB" id="A0A0M0JIS3"/>
<evidence type="ECO:0000313" key="1">
    <source>
        <dbReference type="EMBL" id="KOO26481.1"/>
    </source>
</evidence>
<dbReference type="EMBL" id="JWZX01002845">
    <property type="protein sequence ID" value="KOO26481.1"/>
    <property type="molecule type" value="Genomic_DNA"/>
</dbReference>
<proteinExistence type="predicted"/>
<comment type="caution">
    <text evidence="1">The sequence shown here is derived from an EMBL/GenBank/DDBJ whole genome shotgun (WGS) entry which is preliminary data.</text>
</comment>
<organism evidence="1 2">
    <name type="scientific">Chrysochromulina tobinii</name>
    <dbReference type="NCBI Taxonomy" id="1460289"/>
    <lineage>
        <taxon>Eukaryota</taxon>
        <taxon>Haptista</taxon>
        <taxon>Haptophyta</taxon>
        <taxon>Prymnesiophyceae</taxon>
        <taxon>Prymnesiales</taxon>
        <taxon>Chrysochromulinaceae</taxon>
        <taxon>Chrysochromulina</taxon>
    </lineage>
</organism>
<name>A0A0M0JIS3_9EUKA</name>
<evidence type="ECO:0000313" key="2">
    <source>
        <dbReference type="Proteomes" id="UP000037460"/>
    </source>
</evidence>
<reference evidence="2" key="1">
    <citation type="journal article" date="2015" name="PLoS Genet.">
        <title>Genome Sequence and Transcriptome Analyses of Chrysochromulina tobin: Metabolic Tools for Enhanced Algal Fitness in the Prominent Order Prymnesiales (Haptophyceae).</title>
        <authorList>
            <person name="Hovde B.T."/>
            <person name="Deodato C.R."/>
            <person name="Hunsperger H.M."/>
            <person name="Ryken S.A."/>
            <person name="Yost W."/>
            <person name="Jha R.K."/>
            <person name="Patterson J."/>
            <person name="Monnat R.J. Jr."/>
            <person name="Barlow S.B."/>
            <person name="Starkenburg S.R."/>
            <person name="Cattolico R.A."/>
        </authorList>
    </citation>
    <scope>NUCLEOTIDE SEQUENCE</scope>
    <source>
        <strain evidence="2">CCMP291</strain>
    </source>
</reference>